<evidence type="ECO:0000259" key="7">
    <source>
        <dbReference type="Pfam" id="PF17389"/>
    </source>
</evidence>
<dbReference type="InterPro" id="IPR013737">
    <property type="entry name" value="Bac_rhamnosid_N"/>
</dbReference>
<feature type="domain" description="Alpha-L-rhamnosidase six-hairpin glycosidase" evidence="7">
    <location>
        <begin position="639"/>
        <end position="973"/>
    </location>
</feature>
<keyword evidence="10" id="KW-1185">Reference proteome</keyword>
<gene>
    <name evidence="9" type="ORF">LVJ94_01395</name>
</gene>
<dbReference type="InterPro" id="IPR016007">
    <property type="entry name" value="Alpha_rhamnosid"/>
</dbReference>
<feature type="chain" id="PRO_5046606657" description="alpha-L-rhamnosidase" evidence="4">
    <location>
        <begin position="24"/>
        <end position="1060"/>
    </location>
</feature>
<dbReference type="Pfam" id="PF25788">
    <property type="entry name" value="Ig_Rha78A_N"/>
    <property type="match status" value="1"/>
</dbReference>
<dbReference type="InterPro" id="IPR008928">
    <property type="entry name" value="6-hairpin_glycosidase_sf"/>
</dbReference>
<evidence type="ECO:0000259" key="6">
    <source>
        <dbReference type="Pfam" id="PF08531"/>
    </source>
</evidence>
<dbReference type="InterPro" id="IPR013783">
    <property type="entry name" value="Ig-like_fold"/>
</dbReference>
<comment type="catalytic activity">
    <reaction evidence="1">
        <text>Hydrolysis of terminal non-reducing alpha-L-rhamnose residues in alpha-L-rhamnosides.</text>
        <dbReference type="EC" id="3.2.1.40"/>
    </reaction>
</comment>
<dbReference type="PANTHER" id="PTHR33307:SF6">
    <property type="entry name" value="ALPHA-RHAMNOSIDASE (EUROFUNG)-RELATED"/>
    <property type="match status" value="1"/>
</dbReference>
<dbReference type="PROSITE" id="PS51257">
    <property type="entry name" value="PROKAR_LIPOPROTEIN"/>
    <property type="match status" value="1"/>
</dbReference>
<evidence type="ECO:0000313" key="10">
    <source>
        <dbReference type="Proteomes" id="UP001374803"/>
    </source>
</evidence>
<evidence type="ECO:0000259" key="5">
    <source>
        <dbReference type="Pfam" id="PF05592"/>
    </source>
</evidence>
<dbReference type="Pfam" id="PF17390">
    <property type="entry name" value="Bac_rhamnosid_C"/>
    <property type="match status" value="1"/>
</dbReference>
<sequence>MKTRSLRVAGTVIIGLSIGIACAPTSGPPASIDDDALSTSALRIARLRAEYRVNPLGIDVERPRLDWQLASDALGKRQTAYRIVVASSLEVLARGRGDLWDSGKVVSDETSQISYGGAPLASRQRAFWKVRAWDENGNATPWSEPAWWERGLAAADWQAQWIASSSPVPTLTSAQWIWFPEGDPTSTAPAAERFFRKTFTLPAGTHVTSATCMLTVDDEFELFVNGTSLGYEKRWNDVKRFNIAKYLTSGANVLAVRAINTSQSPAGLIARADIAFTTDDATASSITFSSDPTWRTSASLSPGWPSTTYDDSAWPVSKALAAYGGGPWGKPKAGSAPGYLRTHFRAAKAKRARVYATALGLYELWLNGQKVGNEYLTPGFTDYRKRLQVQTYDVTALLAEGDNALGAVIADGWYNGKVGFLGRGDHFGAGPNRALVQLELERDDGTRTVVTSNGTWKSHEGPGFAADLLDGETYDARNELDGWSTAAYDDSSWPTAQLVPNDGSTRALVADVTAGVRATQELTPVSVQEIRPGVFLFDLGQNMVGRARLRVQGRRGSTLQLRFGEVLDPDGTLYTDNLRGAKATDVYTLRGGAAETFEPHFTTHGFRYVELSGDTAALVERPTLGTVTGVVLHSDMTPAGTFETSAAILNRLQSNIVWGQRGNFVSVPTDCPQRDERLGWMGDAQVFVRTAAFNMDVASFFTKWTRDVDDGQSPAGAFPDVAPNPNFNVGSPAWGDAGVIVPWTMYLAYGDTRALGEHYPAMARWVDYIRNANPHFLWRHQRSNDYGDWLSIDADTDKEVLATAFYAHSADLVARTARVLGKTTEADAYAALFTSIKDAFNRAYVTADGTIRSNTQTAYALALRFELLPENLRAAAASHLIADVEARGHLSTGFVGVAHLLPVLTAYGRVDLAYRLLNTDTFPSWLYSIKKGATTIWERWDGIRPNGQFQDPGMNSFNHYSFGSVGEWMYATIAGIELDEAHPGYKHFFVRPRPGGGLDSATGKLDTLHGTIASQWNIAEGVFTLNVTVPVNTTATVVVPFIQKEYTVGSGRYVFTARVP</sequence>
<dbReference type="InterPro" id="IPR008979">
    <property type="entry name" value="Galactose-bd-like_sf"/>
</dbReference>
<feature type="domain" description="Alpha-L-rhamnosidase concanavalin-like" evidence="5">
    <location>
        <begin position="529"/>
        <end position="633"/>
    </location>
</feature>
<dbReference type="Gene3D" id="2.60.40.10">
    <property type="entry name" value="Immunoglobulins"/>
    <property type="match status" value="1"/>
</dbReference>
<feature type="signal peptide" evidence="4">
    <location>
        <begin position="1"/>
        <end position="23"/>
    </location>
</feature>
<dbReference type="Gene3D" id="1.50.10.10">
    <property type="match status" value="1"/>
</dbReference>
<dbReference type="InterPro" id="IPR035398">
    <property type="entry name" value="Bac_rhamnosid_C"/>
</dbReference>
<dbReference type="Pfam" id="PF05592">
    <property type="entry name" value="Bac_rhamnosid"/>
    <property type="match status" value="1"/>
</dbReference>
<organism evidence="9 10">
    <name type="scientific">Pendulispora rubella</name>
    <dbReference type="NCBI Taxonomy" id="2741070"/>
    <lineage>
        <taxon>Bacteria</taxon>
        <taxon>Pseudomonadati</taxon>
        <taxon>Myxococcota</taxon>
        <taxon>Myxococcia</taxon>
        <taxon>Myxococcales</taxon>
        <taxon>Sorangiineae</taxon>
        <taxon>Pendulisporaceae</taxon>
        <taxon>Pendulispora</taxon>
    </lineage>
</organism>
<reference evidence="9" key="1">
    <citation type="submission" date="2021-12" db="EMBL/GenBank/DDBJ databases">
        <title>Discovery of the Pendulisporaceae a myxobacterial family with distinct sporulation behavior and unique specialized metabolism.</title>
        <authorList>
            <person name="Garcia R."/>
            <person name="Popoff A."/>
            <person name="Bader C.D."/>
            <person name="Loehr J."/>
            <person name="Walesch S."/>
            <person name="Walt C."/>
            <person name="Boldt J."/>
            <person name="Bunk B."/>
            <person name="Haeckl F.J.F.P.J."/>
            <person name="Gunesch A.P."/>
            <person name="Birkelbach J."/>
            <person name="Nuebel U."/>
            <person name="Pietschmann T."/>
            <person name="Bach T."/>
            <person name="Mueller R."/>
        </authorList>
    </citation>
    <scope>NUCLEOTIDE SEQUENCE</scope>
    <source>
        <strain evidence="9">MSr11367</strain>
    </source>
</reference>
<accession>A0ABZ2L4P6</accession>
<evidence type="ECO:0000256" key="1">
    <source>
        <dbReference type="ARBA" id="ARBA00001445"/>
    </source>
</evidence>
<dbReference type="InterPro" id="IPR035396">
    <property type="entry name" value="Bac_rhamnosid6H"/>
</dbReference>
<feature type="domain" description="Alpha-L-rhamnosidase C-terminal" evidence="8">
    <location>
        <begin position="976"/>
        <end position="1050"/>
    </location>
</feature>
<dbReference type="SUPFAM" id="SSF48208">
    <property type="entry name" value="Six-hairpin glycosidases"/>
    <property type="match status" value="1"/>
</dbReference>
<dbReference type="InterPro" id="IPR012341">
    <property type="entry name" value="6hp_glycosidase-like_sf"/>
</dbReference>
<evidence type="ECO:0000256" key="3">
    <source>
        <dbReference type="ARBA" id="ARBA00022801"/>
    </source>
</evidence>
<dbReference type="Gene3D" id="2.60.120.260">
    <property type="entry name" value="Galactose-binding domain-like"/>
    <property type="match status" value="3"/>
</dbReference>
<dbReference type="PANTHER" id="PTHR33307">
    <property type="entry name" value="ALPHA-RHAMNOSIDASE (EUROFUNG)"/>
    <property type="match status" value="1"/>
</dbReference>
<protein>
    <recommendedName>
        <fullName evidence="2">alpha-L-rhamnosidase</fullName>
        <ecNumber evidence="2">3.2.1.40</ecNumber>
    </recommendedName>
</protein>
<evidence type="ECO:0000256" key="4">
    <source>
        <dbReference type="SAM" id="SignalP"/>
    </source>
</evidence>
<evidence type="ECO:0000313" key="9">
    <source>
        <dbReference type="EMBL" id="WXB05918.1"/>
    </source>
</evidence>
<dbReference type="EMBL" id="CP089983">
    <property type="protein sequence ID" value="WXB05918.1"/>
    <property type="molecule type" value="Genomic_DNA"/>
</dbReference>
<evidence type="ECO:0000259" key="8">
    <source>
        <dbReference type="Pfam" id="PF17390"/>
    </source>
</evidence>
<dbReference type="GO" id="GO:0016787">
    <property type="term" value="F:hydrolase activity"/>
    <property type="evidence" value="ECO:0007669"/>
    <property type="project" value="UniProtKB-KW"/>
</dbReference>
<proteinExistence type="predicted"/>
<dbReference type="Pfam" id="PF17389">
    <property type="entry name" value="Bac_rhamnosid6H"/>
    <property type="match status" value="1"/>
</dbReference>
<dbReference type="Proteomes" id="UP001374803">
    <property type="component" value="Chromosome"/>
</dbReference>
<dbReference type="Pfam" id="PF08531">
    <property type="entry name" value="Bac_rhamnosid_N"/>
    <property type="match status" value="1"/>
</dbReference>
<dbReference type="SUPFAM" id="SSF49785">
    <property type="entry name" value="Galactose-binding domain-like"/>
    <property type="match status" value="2"/>
</dbReference>
<dbReference type="PIRSF" id="PIRSF010631">
    <property type="entry name" value="A-rhamnsds"/>
    <property type="match status" value="1"/>
</dbReference>
<dbReference type="InterPro" id="IPR008902">
    <property type="entry name" value="Rhamnosid_concanavalin"/>
</dbReference>
<dbReference type="EC" id="3.2.1.40" evidence="2"/>
<keyword evidence="3 9" id="KW-0378">Hydrolase</keyword>
<dbReference type="Gene3D" id="2.60.420.10">
    <property type="entry name" value="Maltose phosphorylase, domain 3"/>
    <property type="match status" value="1"/>
</dbReference>
<dbReference type="RefSeq" id="WP_394835568.1">
    <property type="nucleotide sequence ID" value="NZ_CP089929.1"/>
</dbReference>
<evidence type="ECO:0000256" key="2">
    <source>
        <dbReference type="ARBA" id="ARBA00012652"/>
    </source>
</evidence>
<feature type="domain" description="Bacterial alpha-L-rhamnosidase N-terminal" evidence="6">
    <location>
        <begin position="348"/>
        <end position="519"/>
    </location>
</feature>
<name>A0ABZ2L4P6_9BACT</name>
<keyword evidence="4" id="KW-0732">Signal</keyword>